<comment type="caution">
    <text evidence="2">The sequence shown here is derived from an EMBL/GenBank/DDBJ whole genome shotgun (WGS) entry which is preliminary data.</text>
</comment>
<proteinExistence type="predicted"/>
<keyword evidence="1" id="KW-0812">Transmembrane</keyword>
<name>A0A6A2Y4R2_HIBSY</name>
<sequence length="416" mass="47429">MVNPWRLQHRLFPFPIIRPKTENIIRGLHRVDDTWIHPHKELGIDGLPGSFYRTFSPLVGEEIITLRIALLEGRTSMAYVNENIIVLIQKVSSPKTLKQYRSIALCTVIYKIVREVPQTYGLVSSQFFNYSKSPLCFGANTTQAVRESLGAILGVRIIHDPGRYLGAPLIIGCNKSAAFEFLRDKLISRVRGWTKICYLLGDVRFIFNRSDKLFLPISWVAIFFLVVLFLIWRLFSAPTDGLILQRIEVWRCIHAPTSLLAQVFAAKYFPNAPVPFDLLIWSNHSSGVYSICSGYFYLLRQHSSTVHTSPLWLFLSNLLIPPKIRMFGWRMAHEALPIGRRLQLAGLSDGLCPICGVVIEICMMHFVIVKLPGQFCKLLGSLFRPSMLIGTHVWNRRNMVVHEGRKTPGWQVLTAN</sequence>
<reference evidence="2" key="1">
    <citation type="submission" date="2019-09" db="EMBL/GenBank/DDBJ databases">
        <title>Draft genome information of white flower Hibiscus syriacus.</title>
        <authorList>
            <person name="Kim Y.-M."/>
        </authorList>
    </citation>
    <scope>NUCLEOTIDE SEQUENCE [LARGE SCALE GENOMIC DNA]</scope>
    <source>
        <strain evidence="2">YM2019G1</strain>
    </source>
</reference>
<gene>
    <name evidence="2" type="ORF">F3Y22_tig00112408pilonHSYRG00059</name>
</gene>
<accession>A0A6A2Y4R2</accession>
<dbReference type="Proteomes" id="UP000436088">
    <property type="component" value="Unassembled WGS sequence"/>
</dbReference>
<evidence type="ECO:0000313" key="2">
    <source>
        <dbReference type="EMBL" id="KAE8667469.1"/>
    </source>
</evidence>
<keyword evidence="1" id="KW-1133">Transmembrane helix</keyword>
<dbReference type="AlphaFoldDB" id="A0A6A2Y4R2"/>
<organism evidence="2 3">
    <name type="scientific">Hibiscus syriacus</name>
    <name type="common">Rose of Sharon</name>
    <dbReference type="NCBI Taxonomy" id="106335"/>
    <lineage>
        <taxon>Eukaryota</taxon>
        <taxon>Viridiplantae</taxon>
        <taxon>Streptophyta</taxon>
        <taxon>Embryophyta</taxon>
        <taxon>Tracheophyta</taxon>
        <taxon>Spermatophyta</taxon>
        <taxon>Magnoliopsida</taxon>
        <taxon>eudicotyledons</taxon>
        <taxon>Gunneridae</taxon>
        <taxon>Pentapetalae</taxon>
        <taxon>rosids</taxon>
        <taxon>malvids</taxon>
        <taxon>Malvales</taxon>
        <taxon>Malvaceae</taxon>
        <taxon>Malvoideae</taxon>
        <taxon>Hibiscus</taxon>
    </lineage>
</organism>
<evidence type="ECO:0000313" key="3">
    <source>
        <dbReference type="Proteomes" id="UP000436088"/>
    </source>
</evidence>
<keyword evidence="3" id="KW-1185">Reference proteome</keyword>
<keyword evidence="1" id="KW-0472">Membrane</keyword>
<dbReference type="EMBL" id="VEPZ02001574">
    <property type="protein sequence ID" value="KAE8667469.1"/>
    <property type="molecule type" value="Genomic_DNA"/>
</dbReference>
<feature type="transmembrane region" description="Helical" evidence="1">
    <location>
        <begin position="213"/>
        <end position="235"/>
    </location>
</feature>
<evidence type="ECO:0000256" key="1">
    <source>
        <dbReference type="SAM" id="Phobius"/>
    </source>
</evidence>
<protein>
    <submittedName>
        <fullName evidence="2">Uncharacterized protein</fullName>
    </submittedName>
</protein>